<dbReference type="InterPro" id="IPR050789">
    <property type="entry name" value="Diverse_Enzym_Activities"/>
</dbReference>
<evidence type="ECO:0000259" key="1">
    <source>
        <dbReference type="Pfam" id="PF00144"/>
    </source>
</evidence>
<dbReference type="EMBL" id="JADJZA010000001">
    <property type="protein sequence ID" value="MBK9295498.1"/>
    <property type="molecule type" value="Genomic_DNA"/>
</dbReference>
<name>A0A936TBU8_9ACTN</name>
<evidence type="ECO:0000313" key="3">
    <source>
        <dbReference type="Proteomes" id="UP000727993"/>
    </source>
</evidence>
<reference evidence="2 3" key="1">
    <citation type="submission" date="2020-10" db="EMBL/GenBank/DDBJ databases">
        <title>Connecting structure to function with the recovery of over 1000 high-quality activated sludge metagenome-assembled genomes encoding full-length rRNA genes using long-read sequencing.</title>
        <authorList>
            <person name="Singleton C.M."/>
            <person name="Petriglieri F."/>
            <person name="Kristensen J.M."/>
            <person name="Kirkegaard R.H."/>
            <person name="Michaelsen T.Y."/>
            <person name="Andersen M.H."/>
            <person name="Karst S.M."/>
            <person name="Dueholm M.S."/>
            <person name="Nielsen P.H."/>
            <person name="Albertsen M."/>
        </authorList>
    </citation>
    <scope>NUCLEOTIDE SEQUENCE [LARGE SCALE GENOMIC DNA]</scope>
    <source>
        <strain evidence="2">Lyne_18-Q3-R50-59_MAXAC.006</strain>
    </source>
</reference>
<dbReference type="PANTHER" id="PTHR43283:SF3">
    <property type="entry name" value="BETA-LACTAMASE FAMILY PROTEIN (AFU_ORTHOLOGUE AFUA_5G07500)"/>
    <property type="match status" value="1"/>
</dbReference>
<dbReference type="InterPro" id="IPR012338">
    <property type="entry name" value="Beta-lactam/transpept-like"/>
</dbReference>
<dbReference type="InterPro" id="IPR001466">
    <property type="entry name" value="Beta-lactam-related"/>
</dbReference>
<organism evidence="2 3">
    <name type="scientific">Candidatus Neomicrothrix subdominans</name>
    <dbReference type="NCBI Taxonomy" id="2954438"/>
    <lineage>
        <taxon>Bacteria</taxon>
        <taxon>Bacillati</taxon>
        <taxon>Actinomycetota</taxon>
        <taxon>Acidimicrobiia</taxon>
        <taxon>Acidimicrobiales</taxon>
        <taxon>Microthrixaceae</taxon>
        <taxon>Candidatus Neomicrothrix</taxon>
    </lineage>
</organism>
<dbReference type="Gene3D" id="3.40.710.10">
    <property type="entry name" value="DD-peptidase/beta-lactamase superfamily"/>
    <property type="match status" value="1"/>
</dbReference>
<dbReference type="SUPFAM" id="SSF56601">
    <property type="entry name" value="beta-lactamase/transpeptidase-like"/>
    <property type="match status" value="1"/>
</dbReference>
<gene>
    <name evidence="2" type="ORF">IPN02_01205</name>
</gene>
<dbReference type="PANTHER" id="PTHR43283">
    <property type="entry name" value="BETA-LACTAMASE-RELATED"/>
    <property type="match status" value="1"/>
</dbReference>
<sequence length="419" mass="45550">MLPERRGPVLKVRELTDPAKVGMDAERLARIDDHFRAYVDDGRLPGWTIAVTRRGQLVHRTNYGAADPADGRQVTDDTVFRIYSMTKPITSVAAMMLYEEGRFELTDPLEAYLPEFADTRVWRGGSSTAPVTEPITEPLRIWHLLTHTSGLTYGFQRSHPTDALYRDAGYELGAPAGVTLADAVKTWAGLPLAFQPGTAWCYSVSTDVLGRLVEVLSGQSLDVFLAERILGPLGMVDTAFGLAEDQRSRLAALHVPDPASRKAVRFDELAPVSRTVPSFLSGGGGLVSTADDYLRFCDFLLRQGERNGVRLLSPRTVDYMTRNHLPGGSDLAGYARSMFAETAYAGVGFGLGFSVVVDPAANKVLTSPGTFAWGGAASTGFYVDPVEEVTALFMTQLLPSSTWPLRSQLTQLVSQAILA</sequence>
<evidence type="ECO:0000313" key="2">
    <source>
        <dbReference type="EMBL" id="MBK9295498.1"/>
    </source>
</evidence>
<proteinExistence type="predicted"/>
<protein>
    <submittedName>
        <fullName evidence="2">Beta-lactamase family protein</fullName>
    </submittedName>
</protein>
<dbReference type="Proteomes" id="UP000727993">
    <property type="component" value="Unassembled WGS sequence"/>
</dbReference>
<feature type="domain" description="Beta-lactamase-related" evidence="1">
    <location>
        <begin position="31"/>
        <end position="401"/>
    </location>
</feature>
<accession>A0A936TBU8</accession>
<comment type="caution">
    <text evidence="2">The sequence shown here is derived from an EMBL/GenBank/DDBJ whole genome shotgun (WGS) entry which is preliminary data.</text>
</comment>
<dbReference type="Pfam" id="PF00144">
    <property type="entry name" value="Beta-lactamase"/>
    <property type="match status" value="1"/>
</dbReference>
<dbReference type="AlphaFoldDB" id="A0A936TBU8"/>